<organism evidence="1 2">
    <name type="scientific">Bondarzewia mesenterica</name>
    <dbReference type="NCBI Taxonomy" id="1095465"/>
    <lineage>
        <taxon>Eukaryota</taxon>
        <taxon>Fungi</taxon>
        <taxon>Dikarya</taxon>
        <taxon>Basidiomycota</taxon>
        <taxon>Agaricomycotina</taxon>
        <taxon>Agaricomycetes</taxon>
        <taxon>Russulales</taxon>
        <taxon>Bondarzewiaceae</taxon>
        <taxon>Bondarzewia</taxon>
    </lineage>
</organism>
<name>A0A4V3XFE6_9AGAM</name>
<evidence type="ECO:0000313" key="2">
    <source>
        <dbReference type="Proteomes" id="UP000310158"/>
    </source>
</evidence>
<keyword evidence="2" id="KW-1185">Reference proteome</keyword>
<comment type="caution">
    <text evidence="1">The sequence shown here is derived from an EMBL/GenBank/DDBJ whole genome shotgun (WGS) entry which is preliminary data.</text>
</comment>
<gene>
    <name evidence="1" type="ORF">EW146_g3536</name>
</gene>
<sequence>MLRTSLRIPFTIGEKMPSQEDIKAVEKRTINILKEHGLTCCLMGSAASAFYGASRTPNLVILLLHSQDIDVVIMTTTHTQEEIKRLIVAHDSSYSLVPANNWRNSYKVLWHGSLGGTRCKVDILVPPTLNIPLLSESHIALESDVPVMPLFELVLLKLQGWQDHRFASRHRPDLLAKQHVDVKDINELLVMAANRNVRREDGRWLSPGFIGSSEMRVRTYVRRFPDSRSAWERLGFKHFILFLYRLSLGGRARVLRLTRMEFSSLDAH</sequence>
<protein>
    <submittedName>
        <fullName evidence="1">Uncharacterized protein</fullName>
    </submittedName>
</protein>
<evidence type="ECO:0000313" key="1">
    <source>
        <dbReference type="EMBL" id="THH17233.1"/>
    </source>
</evidence>
<dbReference type="OrthoDB" id="3133286at2759"/>
<accession>A0A4V3XFE6</accession>
<dbReference type="Proteomes" id="UP000310158">
    <property type="component" value="Unassembled WGS sequence"/>
</dbReference>
<dbReference type="AlphaFoldDB" id="A0A4V3XFE6"/>
<proteinExistence type="predicted"/>
<reference evidence="1 2" key="1">
    <citation type="submission" date="2019-02" db="EMBL/GenBank/DDBJ databases">
        <title>Genome sequencing of the rare red list fungi Bondarzewia mesenterica.</title>
        <authorList>
            <person name="Buettner E."/>
            <person name="Kellner H."/>
        </authorList>
    </citation>
    <scope>NUCLEOTIDE SEQUENCE [LARGE SCALE GENOMIC DNA]</scope>
    <source>
        <strain evidence="1 2">DSM 108281</strain>
    </source>
</reference>
<dbReference type="EMBL" id="SGPL01000119">
    <property type="protein sequence ID" value="THH17233.1"/>
    <property type="molecule type" value="Genomic_DNA"/>
</dbReference>